<accession>A0ABR3LGA1</accession>
<sequence length="102" mass="11674">MSSRFNERNTQLVKALCVLDPRSSDFLDSTTVKPLLDLTKTELVDAEFTFARQFLQTQIARSNKDKWTTRFTATIFWGSNSNAIGLHCTQTRNKVWGIHGHL</sequence>
<organism evidence="1 2">
    <name type="scientific">Cirrhinus molitorella</name>
    <name type="common">mud carp</name>
    <dbReference type="NCBI Taxonomy" id="172907"/>
    <lineage>
        <taxon>Eukaryota</taxon>
        <taxon>Metazoa</taxon>
        <taxon>Chordata</taxon>
        <taxon>Craniata</taxon>
        <taxon>Vertebrata</taxon>
        <taxon>Euteleostomi</taxon>
        <taxon>Actinopterygii</taxon>
        <taxon>Neopterygii</taxon>
        <taxon>Teleostei</taxon>
        <taxon>Ostariophysi</taxon>
        <taxon>Cypriniformes</taxon>
        <taxon>Cyprinidae</taxon>
        <taxon>Labeoninae</taxon>
        <taxon>Labeonini</taxon>
        <taxon>Cirrhinus</taxon>
    </lineage>
</organism>
<evidence type="ECO:0000313" key="2">
    <source>
        <dbReference type="Proteomes" id="UP001558613"/>
    </source>
</evidence>
<keyword evidence="2" id="KW-1185">Reference proteome</keyword>
<proteinExistence type="predicted"/>
<comment type="caution">
    <text evidence="1">The sequence shown here is derived from an EMBL/GenBank/DDBJ whole genome shotgun (WGS) entry which is preliminary data.</text>
</comment>
<dbReference type="EMBL" id="JAYMGO010000022">
    <property type="protein sequence ID" value="KAL1250548.1"/>
    <property type="molecule type" value="Genomic_DNA"/>
</dbReference>
<gene>
    <name evidence="1" type="ORF">QQF64_018344</name>
</gene>
<protein>
    <submittedName>
        <fullName evidence="1">Uncharacterized protein</fullName>
    </submittedName>
</protein>
<evidence type="ECO:0000313" key="1">
    <source>
        <dbReference type="EMBL" id="KAL1250548.1"/>
    </source>
</evidence>
<reference evidence="1 2" key="1">
    <citation type="submission" date="2023-09" db="EMBL/GenBank/DDBJ databases">
        <authorList>
            <person name="Wang M."/>
        </authorList>
    </citation>
    <scope>NUCLEOTIDE SEQUENCE [LARGE SCALE GENOMIC DNA]</scope>
    <source>
        <strain evidence="1">GT-2023</strain>
        <tissue evidence="1">Liver</tissue>
    </source>
</reference>
<name>A0ABR3LGA1_9TELE</name>
<dbReference type="Proteomes" id="UP001558613">
    <property type="component" value="Unassembled WGS sequence"/>
</dbReference>